<dbReference type="InterPro" id="IPR050625">
    <property type="entry name" value="ParA/MinD_ATPase"/>
</dbReference>
<dbReference type="PANTHER" id="PTHR43384:SF14">
    <property type="entry name" value="ESX-1 SECRETION-ASSOCIATED PROTEIN ESPI"/>
    <property type="match status" value="1"/>
</dbReference>
<evidence type="ECO:0000259" key="2">
    <source>
        <dbReference type="Pfam" id="PF01656"/>
    </source>
</evidence>
<dbReference type="InterPro" id="IPR027417">
    <property type="entry name" value="P-loop_NTPase"/>
</dbReference>
<dbReference type="PANTHER" id="PTHR43384">
    <property type="entry name" value="SEPTUM SITE-DETERMINING PROTEIN MIND HOMOLOG, CHLOROPLASTIC-RELATED"/>
    <property type="match status" value="1"/>
</dbReference>
<dbReference type="OrthoDB" id="3425679at2"/>
<dbReference type="Pfam" id="PF01656">
    <property type="entry name" value="CbiA"/>
    <property type="match status" value="1"/>
</dbReference>
<name>A0A557XWK3_9MYCO</name>
<dbReference type="InterPro" id="IPR002586">
    <property type="entry name" value="CobQ/CobB/MinD/ParA_Nub-bd_dom"/>
</dbReference>
<dbReference type="GO" id="GO:0051782">
    <property type="term" value="P:negative regulation of cell division"/>
    <property type="evidence" value="ECO:0007669"/>
    <property type="project" value="TreeGrafter"/>
</dbReference>
<sequence length="536" mass="56908">MKTVVVTVALWPNYVALSEIRIRLVTRGHGMTSPHEREERDFFNGLAAGPPPETQPAPGAVEPSHPNNSGEPTSDDGRPRFSPPEAALGLPAQDATPAPSSAPQQAPGWQPPRFSPPEGTLAPQGQDTPPPPPWAQQAGPHQQGTPSESYGSSSQLGRPPQGVSEAALGGRHGAPQPAGHADPSQVARPYPPAEEHGWRAPTPQPSPRTAGTPRSSDALREHLRATDLIAPHKEAPSKGWRRALLKVSGGLINVGESSDERTVRGLKAAIGANLRGTYTVVVLGGKGGSGKTAMTVATASEFARNRNDQVVAVDADPAQAANLAARVDPKASSLRAINDDLNLHRYADVGALTGHNQVGLDVVASPRHGGARGEGLTADEFSKGHMRLQRFYSVLFVDCGVDLEHEVMKGVFERADAVLMVASAVPDGAEGASTNFEWLRDEGYHQLLSRTVLVINHIRPARNRKDRKEAAKLVATLREHFGSWVKNDRIIEVPFDPHIASAGELDLRRVNPKTARAVLKTAAALAAGFSTAADAR</sequence>
<feature type="region of interest" description="Disordered" evidence="1">
    <location>
        <begin position="43"/>
        <end position="215"/>
    </location>
</feature>
<dbReference type="Proteomes" id="UP000320513">
    <property type="component" value="Unassembled WGS sequence"/>
</dbReference>
<keyword evidence="4" id="KW-1185">Reference proteome</keyword>
<dbReference type="EMBL" id="VMQU01000030">
    <property type="protein sequence ID" value="TVS90436.1"/>
    <property type="molecule type" value="Genomic_DNA"/>
</dbReference>
<feature type="compositionally biased region" description="Polar residues" evidence="1">
    <location>
        <begin position="145"/>
        <end position="156"/>
    </location>
</feature>
<evidence type="ECO:0000256" key="1">
    <source>
        <dbReference type="SAM" id="MobiDB-lite"/>
    </source>
</evidence>
<organism evidence="3 4">
    <name type="scientific">Mycobacterium helveticum</name>
    <dbReference type="NCBI Taxonomy" id="2592811"/>
    <lineage>
        <taxon>Bacteria</taxon>
        <taxon>Bacillati</taxon>
        <taxon>Actinomycetota</taxon>
        <taxon>Actinomycetes</taxon>
        <taxon>Mycobacteriales</taxon>
        <taxon>Mycobacteriaceae</taxon>
        <taxon>Mycobacterium</taxon>
    </lineage>
</organism>
<gene>
    <name evidence="3" type="ORF">FPZ47_09365</name>
</gene>
<protein>
    <recommendedName>
        <fullName evidence="2">CobQ/CobB/MinD/ParA nucleotide binding domain-containing protein</fullName>
    </recommendedName>
</protein>
<evidence type="ECO:0000313" key="3">
    <source>
        <dbReference type="EMBL" id="TVS90436.1"/>
    </source>
</evidence>
<feature type="compositionally biased region" description="Low complexity" evidence="1">
    <location>
        <begin position="91"/>
        <end position="108"/>
    </location>
</feature>
<feature type="domain" description="CobQ/CobB/MinD/ParA nucleotide binding" evidence="2">
    <location>
        <begin position="280"/>
        <end position="487"/>
    </location>
</feature>
<dbReference type="GO" id="GO:0005524">
    <property type="term" value="F:ATP binding"/>
    <property type="evidence" value="ECO:0007669"/>
    <property type="project" value="TreeGrafter"/>
</dbReference>
<feature type="compositionally biased region" description="Low complexity" evidence="1">
    <location>
        <begin position="135"/>
        <end position="144"/>
    </location>
</feature>
<comment type="caution">
    <text evidence="3">The sequence shown here is derived from an EMBL/GenBank/DDBJ whole genome shotgun (WGS) entry which is preliminary data.</text>
</comment>
<dbReference type="Gene3D" id="3.40.50.300">
    <property type="entry name" value="P-loop containing nucleotide triphosphate hydrolases"/>
    <property type="match status" value="1"/>
</dbReference>
<dbReference type="SUPFAM" id="SSF52540">
    <property type="entry name" value="P-loop containing nucleoside triphosphate hydrolases"/>
    <property type="match status" value="1"/>
</dbReference>
<dbReference type="AlphaFoldDB" id="A0A557XWK3"/>
<accession>A0A557XWK3</accession>
<evidence type="ECO:0000313" key="4">
    <source>
        <dbReference type="Proteomes" id="UP000320513"/>
    </source>
</evidence>
<proteinExistence type="predicted"/>
<dbReference type="GO" id="GO:0016887">
    <property type="term" value="F:ATP hydrolysis activity"/>
    <property type="evidence" value="ECO:0007669"/>
    <property type="project" value="TreeGrafter"/>
</dbReference>
<dbReference type="GO" id="GO:0005829">
    <property type="term" value="C:cytosol"/>
    <property type="evidence" value="ECO:0007669"/>
    <property type="project" value="TreeGrafter"/>
</dbReference>
<reference evidence="3 4" key="1">
    <citation type="submission" date="2019-07" db="EMBL/GenBank/DDBJ databases">
        <title>New Mycobacterium species.</title>
        <authorList>
            <person name="Tortoli E."/>
            <person name="Ghielmetti G."/>
            <person name="Friedel U."/>
            <person name="Trovato A."/>
        </authorList>
    </citation>
    <scope>NUCLEOTIDE SEQUENCE [LARGE SCALE GENOMIC DNA]</scope>
    <source>
        <strain evidence="3 4">16-83</strain>
    </source>
</reference>
<dbReference type="GO" id="GO:0009898">
    <property type="term" value="C:cytoplasmic side of plasma membrane"/>
    <property type="evidence" value="ECO:0007669"/>
    <property type="project" value="TreeGrafter"/>
</dbReference>